<accession>E1JY66</accession>
<evidence type="ECO:0000256" key="5">
    <source>
        <dbReference type="ARBA" id="ARBA00022989"/>
    </source>
</evidence>
<protein>
    <submittedName>
        <fullName evidence="8">Chromate transporter, chromate ion transporter (CHR) family</fullName>
    </submittedName>
</protein>
<keyword evidence="6 7" id="KW-0472">Membrane</keyword>
<dbReference type="GO" id="GO:0005886">
    <property type="term" value="C:plasma membrane"/>
    <property type="evidence" value="ECO:0007669"/>
    <property type="project" value="UniProtKB-SubCell"/>
</dbReference>
<dbReference type="RefSeq" id="WP_005994478.1">
    <property type="nucleotide sequence ID" value="NZ_AECZ01000017.1"/>
</dbReference>
<dbReference type="Pfam" id="PF02417">
    <property type="entry name" value="Chromate_transp"/>
    <property type="match status" value="2"/>
</dbReference>
<dbReference type="OrthoDB" id="9788907at2"/>
<feature type="transmembrane region" description="Helical" evidence="7">
    <location>
        <begin position="217"/>
        <end position="240"/>
    </location>
</feature>
<keyword evidence="9" id="KW-1185">Reference proteome</keyword>
<feature type="transmembrane region" description="Helical" evidence="7">
    <location>
        <begin position="345"/>
        <end position="362"/>
    </location>
</feature>
<dbReference type="GO" id="GO:0015109">
    <property type="term" value="F:chromate transmembrane transporter activity"/>
    <property type="evidence" value="ECO:0007669"/>
    <property type="project" value="InterPro"/>
</dbReference>
<evidence type="ECO:0000256" key="7">
    <source>
        <dbReference type="SAM" id="Phobius"/>
    </source>
</evidence>
<keyword evidence="3" id="KW-1003">Cell membrane</keyword>
<dbReference type="InterPro" id="IPR014047">
    <property type="entry name" value="Chr_Tranpt_l_chain"/>
</dbReference>
<evidence type="ECO:0000313" key="8">
    <source>
        <dbReference type="EMBL" id="EFL50640.1"/>
    </source>
</evidence>
<feature type="transmembrane region" description="Helical" evidence="7">
    <location>
        <begin position="287"/>
        <end position="308"/>
    </location>
</feature>
<keyword evidence="5 7" id="KW-1133">Transmembrane helix</keyword>
<feature type="transmembrane region" description="Helical" evidence="7">
    <location>
        <begin position="189"/>
        <end position="210"/>
    </location>
</feature>
<comment type="subcellular location">
    <subcellularLocation>
        <location evidence="1">Cell membrane</location>
        <topology evidence="1">Multi-pass membrane protein</topology>
    </subcellularLocation>
</comment>
<evidence type="ECO:0000256" key="1">
    <source>
        <dbReference type="ARBA" id="ARBA00004651"/>
    </source>
</evidence>
<dbReference type="eggNOG" id="COG2059">
    <property type="taxonomic scope" value="Bacteria"/>
</dbReference>
<proteinExistence type="inferred from homology"/>
<dbReference type="PANTHER" id="PTHR43663">
    <property type="entry name" value="CHROMATE TRANSPORT PROTEIN-RELATED"/>
    <property type="match status" value="1"/>
</dbReference>
<feature type="transmembrane region" description="Helical" evidence="7">
    <location>
        <begin position="138"/>
        <end position="169"/>
    </location>
</feature>
<feature type="transmembrane region" description="Helical" evidence="7">
    <location>
        <begin position="105"/>
        <end position="126"/>
    </location>
</feature>
<dbReference type="InterPro" id="IPR052518">
    <property type="entry name" value="CHR_Transporter"/>
</dbReference>
<organism evidence="8 9">
    <name type="scientific">Solidesulfovibrio fructosivorans JJ]</name>
    <dbReference type="NCBI Taxonomy" id="596151"/>
    <lineage>
        <taxon>Bacteria</taxon>
        <taxon>Pseudomonadati</taxon>
        <taxon>Thermodesulfobacteriota</taxon>
        <taxon>Desulfovibrionia</taxon>
        <taxon>Desulfovibrionales</taxon>
        <taxon>Desulfovibrionaceae</taxon>
        <taxon>Solidesulfovibrio</taxon>
    </lineage>
</organism>
<dbReference type="NCBIfam" id="TIGR00937">
    <property type="entry name" value="2A51"/>
    <property type="match status" value="1"/>
</dbReference>
<evidence type="ECO:0000256" key="2">
    <source>
        <dbReference type="ARBA" id="ARBA00005262"/>
    </source>
</evidence>
<feature type="transmembrane region" description="Helical" evidence="7">
    <location>
        <begin position="320"/>
        <end position="338"/>
    </location>
</feature>
<evidence type="ECO:0000256" key="4">
    <source>
        <dbReference type="ARBA" id="ARBA00022692"/>
    </source>
</evidence>
<reference evidence="8 9" key="1">
    <citation type="submission" date="2010-08" db="EMBL/GenBank/DDBJ databases">
        <title>The draft genome of Desulfovibrio fructosovorans JJ.</title>
        <authorList>
            <consortium name="US DOE Joint Genome Institute (JGI-PGF)"/>
            <person name="Lucas S."/>
            <person name="Copeland A."/>
            <person name="Lapidus A."/>
            <person name="Cheng J.-F."/>
            <person name="Bruce D."/>
            <person name="Goodwin L."/>
            <person name="Pitluck S."/>
            <person name="Land M.L."/>
            <person name="Hauser L."/>
            <person name="Chang Y.-J."/>
            <person name="Jeffries C."/>
            <person name="Wall J.D."/>
            <person name="Stahl D.A."/>
            <person name="Arkin A.P."/>
            <person name="Dehal P."/>
            <person name="Stolyar S.M."/>
            <person name="Hazen T.C."/>
            <person name="Woyke T.J."/>
        </authorList>
    </citation>
    <scope>NUCLEOTIDE SEQUENCE [LARGE SCALE GENOMIC DNA]</scope>
    <source>
        <strain evidence="8 9">JJ</strain>
    </source>
</reference>
<name>E1JY66_SOLFR</name>
<sequence>MGEFLKLFGLFFRVGSTNFGGPAIIPYLRAEVLKRGIIDARRYGRGVALTEILPGSTILQLSGFIGQEYKGVSGAVVAFAGMAMPSFLMMLGLTWLYVAYHSLEIVKAVLACMDAVIIVVILQAARMSFAATIKNWRAAALAAIGFALFMFKISSLIVLGGCAVLALFVLPEPKALDAGEDVEKFPTHLIVKIVVLCLVMAGVTVGAFLWEPRMGQLAVYMVKASLLAFGGGFATIPIFLEDIVHTSHWLTETQLMAGIMLGQVTPGPVVITATFIGYLLHGLLGACLATLCILGPSFILVVAIGPVFGSVGGNPWVRKGVTGVLAGFIGMLGSVAIFLGREVHWNWPTGVTLGLAALLMLWKKPSVIWLILMGVAIAVGDFYLLR</sequence>
<gene>
    <name evidence="8" type="ORF">DesfrDRAFT_2581</name>
</gene>
<dbReference type="PIRSF" id="PIRSF004810">
    <property type="entry name" value="ChrA"/>
    <property type="match status" value="1"/>
</dbReference>
<keyword evidence="4 7" id="KW-0812">Transmembrane</keyword>
<comment type="caution">
    <text evidence="8">The sequence shown here is derived from an EMBL/GenBank/DDBJ whole genome shotgun (WGS) entry which is preliminary data.</text>
</comment>
<dbReference type="EMBL" id="AECZ01000017">
    <property type="protein sequence ID" value="EFL50640.1"/>
    <property type="molecule type" value="Genomic_DNA"/>
</dbReference>
<comment type="similarity">
    <text evidence="2">Belongs to the chromate ion transporter (CHR) (TC 2.A.51) family.</text>
</comment>
<dbReference type="InterPro" id="IPR003370">
    <property type="entry name" value="Chromate_transpt"/>
</dbReference>
<feature type="transmembrane region" description="Helical" evidence="7">
    <location>
        <begin position="368"/>
        <end position="385"/>
    </location>
</feature>
<feature type="transmembrane region" description="Helical" evidence="7">
    <location>
        <begin position="260"/>
        <end position="280"/>
    </location>
</feature>
<evidence type="ECO:0000256" key="6">
    <source>
        <dbReference type="ARBA" id="ARBA00023136"/>
    </source>
</evidence>
<dbReference type="AlphaFoldDB" id="E1JY66"/>
<dbReference type="Proteomes" id="UP000006250">
    <property type="component" value="Unassembled WGS sequence"/>
</dbReference>
<evidence type="ECO:0000256" key="3">
    <source>
        <dbReference type="ARBA" id="ARBA00022475"/>
    </source>
</evidence>
<evidence type="ECO:0000313" key="9">
    <source>
        <dbReference type="Proteomes" id="UP000006250"/>
    </source>
</evidence>
<dbReference type="STRING" id="596151.DesfrDRAFT_2581"/>
<dbReference type="PANTHER" id="PTHR43663:SF1">
    <property type="entry name" value="CHROMATE TRANSPORTER"/>
    <property type="match status" value="1"/>
</dbReference>
<feature type="transmembrane region" description="Helical" evidence="7">
    <location>
        <begin position="75"/>
        <end position="99"/>
    </location>
</feature>